<dbReference type="PROSITE" id="PS51186">
    <property type="entry name" value="GNAT"/>
    <property type="match status" value="1"/>
</dbReference>
<feature type="domain" description="N-acetyltransferase" evidence="3">
    <location>
        <begin position="7"/>
        <end position="177"/>
    </location>
</feature>
<dbReference type="GO" id="GO:0016747">
    <property type="term" value="F:acyltransferase activity, transferring groups other than amino-acyl groups"/>
    <property type="evidence" value="ECO:0007669"/>
    <property type="project" value="InterPro"/>
</dbReference>
<dbReference type="InterPro" id="IPR050832">
    <property type="entry name" value="Bact_Acetyltransf"/>
</dbReference>
<evidence type="ECO:0000256" key="1">
    <source>
        <dbReference type="ARBA" id="ARBA00022679"/>
    </source>
</evidence>
<accession>A0A7X1ANW1</accession>
<evidence type="ECO:0000259" key="3">
    <source>
        <dbReference type="PROSITE" id="PS51186"/>
    </source>
</evidence>
<dbReference type="InterPro" id="IPR016181">
    <property type="entry name" value="Acyl_CoA_acyltransferase"/>
</dbReference>
<evidence type="ECO:0000313" key="4">
    <source>
        <dbReference type="EMBL" id="MBC2380798.1"/>
    </source>
</evidence>
<dbReference type="SUPFAM" id="SSF55729">
    <property type="entry name" value="Acyl-CoA N-acyltransferases (Nat)"/>
    <property type="match status" value="1"/>
</dbReference>
<comment type="caution">
    <text evidence="5">The sequence shown here is derived from an EMBL/GenBank/DDBJ whole genome shotgun (WGS) entry which is preliminary data.</text>
</comment>
<keyword evidence="2" id="KW-0012">Acyltransferase</keyword>
<evidence type="ECO:0000313" key="7">
    <source>
        <dbReference type="Proteomes" id="UP000534677"/>
    </source>
</evidence>
<name>A0A7X1ANW1_9PSED</name>
<gene>
    <name evidence="4" type="ORF">HF209_07565</name>
    <name evidence="5" type="ORF">HF257_18615</name>
</gene>
<keyword evidence="7" id="KW-1185">Reference proteome</keyword>
<dbReference type="Pfam" id="PF00583">
    <property type="entry name" value="Acetyltransf_1"/>
    <property type="match status" value="1"/>
</dbReference>
<dbReference type="PANTHER" id="PTHR43877:SF2">
    <property type="entry name" value="AMINOALKYLPHOSPHONATE N-ACETYLTRANSFERASE-RELATED"/>
    <property type="match status" value="1"/>
</dbReference>
<reference evidence="6 7" key="1">
    <citation type="submission" date="2020-04" db="EMBL/GenBank/DDBJ databases">
        <title>Pseudomonas crami sp. nov., a novel proteolytic bacterial species isolated from cream.</title>
        <authorList>
            <person name="Hofmann K."/>
            <person name="Woller A."/>
            <person name="Huptas C."/>
            <person name="Wenning M."/>
            <person name="Scherer S."/>
            <person name="Doll E.V."/>
        </authorList>
    </citation>
    <scope>NUCLEOTIDE SEQUENCE [LARGE SCALE GENOMIC DNA]</scope>
    <source>
        <strain evidence="4 7">WS 5096</strain>
        <strain evidence="5 6">WS 5106</strain>
    </source>
</reference>
<dbReference type="InterPro" id="IPR000182">
    <property type="entry name" value="GNAT_dom"/>
</dbReference>
<keyword evidence="1 5" id="KW-0808">Transferase</keyword>
<evidence type="ECO:0000313" key="5">
    <source>
        <dbReference type="EMBL" id="MBC2408026.1"/>
    </source>
</evidence>
<protein>
    <submittedName>
        <fullName evidence="5">GNAT family N-acetyltransferase</fullName>
    </submittedName>
</protein>
<evidence type="ECO:0000256" key="2">
    <source>
        <dbReference type="ARBA" id="ARBA00023315"/>
    </source>
</evidence>
<dbReference type="CDD" id="cd04301">
    <property type="entry name" value="NAT_SF"/>
    <property type="match status" value="1"/>
</dbReference>
<dbReference type="Proteomes" id="UP000534677">
    <property type="component" value="Unassembled WGS sequence"/>
</dbReference>
<organism evidence="5 6">
    <name type="scientific">Pseudomonas cremoris</name>
    <dbReference type="NCBI Taxonomy" id="2724178"/>
    <lineage>
        <taxon>Bacteria</taxon>
        <taxon>Pseudomonadati</taxon>
        <taxon>Pseudomonadota</taxon>
        <taxon>Gammaproteobacteria</taxon>
        <taxon>Pseudomonadales</taxon>
        <taxon>Pseudomonadaceae</taxon>
        <taxon>Pseudomonas</taxon>
    </lineage>
</organism>
<evidence type="ECO:0000313" key="6">
    <source>
        <dbReference type="Proteomes" id="UP000520513"/>
    </source>
</evidence>
<dbReference type="Gene3D" id="3.40.630.30">
    <property type="match status" value="1"/>
</dbReference>
<dbReference type="AlphaFoldDB" id="A0A7X1ANW1"/>
<dbReference type="EMBL" id="JAAXCZ010000003">
    <property type="protein sequence ID" value="MBC2380798.1"/>
    <property type="molecule type" value="Genomic_DNA"/>
</dbReference>
<proteinExistence type="predicted"/>
<dbReference type="EMBL" id="JAAXCY010000007">
    <property type="protein sequence ID" value="MBC2408026.1"/>
    <property type="molecule type" value="Genomic_DNA"/>
</dbReference>
<sequence>MSFKNKLYIREATIADLDALRDVGCETYRQHFAQIWSPAGLQAFLDQDFAPSMLQSSLESTERHLWLIASDEDSGVVGFSKVNWSTPAPITGEMGAELQKIYFLKSAAGLGYGKQLLQFISHRAVQRGERLLWLDVLKSNANAQRFYEAVGFRALGEIPFSTDLTEIGMVGMGLRLEPPK</sequence>
<dbReference type="PANTHER" id="PTHR43877">
    <property type="entry name" value="AMINOALKYLPHOSPHONATE N-ACETYLTRANSFERASE-RELATED-RELATED"/>
    <property type="match status" value="1"/>
</dbReference>
<dbReference type="Proteomes" id="UP000520513">
    <property type="component" value="Unassembled WGS sequence"/>
</dbReference>
<dbReference type="RefSeq" id="WP_185705814.1">
    <property type="nucleotide sequence ID" value="NZ_JAAXCY010000007.1"/>
</dbReference>